<dbReference type="EMBL" id="JAJAGQ010000016">
    <property type="protein sequence ID" value="KAJ8540536.1"/>
    <property type="molecule type" value="Genomic_DNA"/>
</dbReference>
<protein>
    <submittedName>
        <fullName evidence="1">Uncharacterized protein</fullName>
    </submittedName>
</protein>
<proteinExistence type="predicted"/>
<evidence type="ECO:0000313" key="2">
    <source>
        <dbReference type="Proteomes" id="UP001152561"/>
    </source>
</evidence>
<accession>A0A9Q1R5D9</accession>
<evidence type="ECO:0000313" key="1">
    <source>
        <dbReference type="EMBL" id="KAJ8540536.1"/>
    </source>
</evidence>
<name>A0A9Q1R5D9_9SOLA</name>
<keyword evidence="2" id="KW-1185">Reference proteome</keyword>
<dbReference type="Proteomes" id="UP001152561">
    <property type="component" value="Unassembled WGS sequence"/>
</dbReference>
<reference evidence="2" key="1">
    <citation type="journal article" date="2023" name="Proc. Natl. Acad. Sci. U.S.A.">
        <title>Genomic and structural basis for evolution of tropane alkaloid biosynthesis.</title>
        <authorList>
            <person name="Wanga Y.-J."/>
            <person name="Taina T."/>
            <person name="Yua J.-Y."/>
            <person name="Lia J."/>
            <person name="Xua B."/>
            <person name="Chenc J."/>
            <person name="D'Auriad J.C."/>
            <person name="Huanga J.-P."/>
            <person name="Huanga S.-X."/>
        </authorList>
    </citation>
    <scope>NUCLEOTIDE SEQUENCE [LARGE SCALE GENOMIC DNA]</scope>
    <source>
        <strain evidence="2">cv. KIB-2019</strain>
    </source>
</reference>
<comment type="caution">
    <text evidence="1">The sequence shown here is derived from an EMBL/GenBank/DDBJ whole genome shotgun (WGS) entry which is preliminary data.</text>
</comment>
<dbReference type="AlphaFoldDB" id="A0A9Q1R5D9"/>
<gene>
    <name evidence="1" type="ORF">K7X08_034003</name>
</gene>
<sequence>MLPRFSGKLQHDKSLATNFISSSSSLVSNHQIRKSLLKTSNFGMASKATINDPAKGEFSFDFCRRNGMLVICSC</sequence>
<organism evidence="1 2">
    <name type="scientific">Anisodus acutangulus</name>
    <dbReference type="NCBI Taxonomy" id="402998"/>
    <lineage>
        <taxon>Eukaryota</taxon>
        <taxon>Viridiplantae</taxon>
        <taxon>Streptophyta</taxon>
        <taxon>Embryophyta</taxon>
        <taxon>Tracheophyta</taxon>
        <taxon>Spermatophyta</taxon>
        <taxon>Magnoliopsida</taxon>
        <taxon>eudicotyledons</taxon>
        <taxon>Gunneridae</taxon>
        <taxon>Pentapetalae</taxon>
        <taxon>asterids</taxon>
        <taxon>lamiids</taxon>
        <taxon>Solanales</taxon>
        <taxon>Solanaceae</taxon>
        <taxon>Solanoideae</taxon>
        <taxon>Hyoscyameae</taxon>
        <taxon>Anisodus</taxon>
    </lineage>
</organism>